<comment type="caution">
    <text evidence="1">The sequence shown here is derived from an EMBL/GenBank/DDBJ whole genome shotgun (WGS) entry which is preliminary data.</text>
</comment>
<dbReference type="AlphaFoldDB" id="A0A511HM39"/>
<sequence length="95" mass="9854">MSCLRLRATTCHVCGAVRLGTSLTEAGQLAPHGATAAGAAVQAAYPGPWPTCRHGHPWRAGCRSQPVPPTCCMRPPCVLVPPPLLSTVPVSTEES</sequence>
<reference evidence="1 2" key="1">
    <citation type="submission" date="2019-07" db="EMBL/GenBank/DDBJ databases">
        <title>Whole genome shotgun sequence of Myxococcus virescens NBRC 100334.</title>
        <authorList>
            <person name="Hosoyama A."/>
            <person name="Uohara A."/>
            <person name="Ohji S."/>
            <person name="Ichikawa N."/>
        </authorList>
    </citation>
    <scope>NUCLEOTIDE SEQUENCE [LARGE SCALE GENOMIC DNA]</scope>
    <source>
        <strain evidence="1 2">NBRC 100334</strain>
    </source>
</reference>
<name>A0A511HM39_9BACT</name>
<evidence type="ECO:0000313" key="2">
    <source>
        <dbReference type="Proteomes" id="UP000321224"/>
    </source>
</evidence>
<organism evidence="1 2">
    <name type="scientific">Myxococcus virescens</name>
    <dbReference type="NCBI Taxonomy" id="83456"/>
    <lineage>
        <taxon>Bacteria</taxon>
        <taxon>Pseudomonadati</taxon>
        <taxon>Myxococcota</taxon>
        <taxon>Myxococcia</taxon>
        <taxon>Myxococcales</taxon>
        <taxon>Cystobacterineae</taxon>
        <taxon>Myxococcaceae</taxon>
        <taxon>Myxococcus</taxon>
    </lineage>
</organism>
<proteinExistence type="predicted"/>
<accession>A0A511HM39</accession>
<protein>
    <submittedName>
        <fullName evidence="1">Uncharacterized protein</fullName>
    </submittedName>
</protein>
<dbReference type="Proteomes" id="UP000321224">
    <property type="component" value="Unassembled WGS sequence"/>
</dbReference>
<evidence type="ECO:0000313" key="1">
    <source>
        <dbReference type="EMBL" id="GEL74647.1"/>
    </source>
</evidence>
<gene>
    <name evidence="1" type="ORF">MVI01_64310</name>
</gene>
<dbReference type="EMBL" id="BJVY01000051">
    <property type="protein sequence ID" value="GEL74647.1"/>
    <property type="molecule type" value="Genomic_DNA"/>
</dbReference>